<name>A0A8S5Q6G1_9CAUD</name>
<dbReference type="EMBL" id="BK015597">
    <property type="protein sequence ID" value="DAE14958.1"/>
    <property type="molecule type" value="Genomic_DNA"/>
</dbReference>
<reference evidence="1" key="1">
    <citation type="journal article" date="2021" name="Proc. Natl. Acad. Sci. U.S.A.">
        <title>A Catalog of Tens of Thousands of Viruses from Human Metagenomes Reveals Hidden Associations with Chronic Diseases.</title>
        <authorList>
            <person name="Tisza M.J."/>
            <person name="Buck C.B."/>
        </authorList>
    </citation>
    <scope>NUCLEOTIDE SEQUENCE</scope>
    <source>
        <strain evidence="1">Ctf8W5</strain>
    </source>
</reference>
<protein>
    <submittedName>
        <fullName evidence="1">Uncharacterized protein</fullName>
    </submittedName>
</protein>
<organism evidence="1">
    <name type="scientific">Siphoviridae sp. ctf8W5</name>
    <dbReference type="NCBI Taxonomy" id="2825595"/>
    <lineage>
        <taxon>Viruses</taxon>
        <taxon>Duplodnaviria</taxon>
        <taxon>Heunggongvirae</taxon>
        <taxon>Uroviricota</taxon>
        <taxon>Caudoviricetes</taxon>
    </lineage>
</organism>
<sequence>MGLFDVIGKIYNTVDSAAAKTNQDIAKKTEMYKNKSTAELKEIYLKNNILSSKLAAKVVLESRGEYPFN</sequence>
<accession>A0A8S5Q6G1</accession>
<proteinExistence type="predicted"/>
<evidence type="ECO:0000313" key="1">
    <source>
        <dbReference type="EMBL" id="DAE14958.1"/>
    </source>
</evidence>